<dbReference type="InterPro" id="IPR007448">
    <property type="entry name" value="Sigma70_reg_Rsd_AlgQ"/>
</dbReference>
<dbReference type="eggNOG" id="COG3160">
    <property type="taxonomic scope" value="Bacteria"/>
</dbReference>
<dbReference type="AlphaFoldDB" id="C4LAY5"/>
<evidence type="ECO:0000313" key="5">
    <source>
        <dbReference type="Proteomes" id="UP000009073"/>
    </source>
</evidence>
<sequence length="168" mass="19322">MLVTLDKIREQVAGKHPAIDAWLDVRRTLLVEYMQLAGLMPPYSKTLPSKEALSDFCDRLVDYISAGHFEIYEILIDAYEKVQEKEHHLSLTNRLIDRIQDTTESILDFNERYGDISDDEMPELEADLSQLGLTLEERFKLEDKLVLVLNVLSDDNKPEQPQKSVTTA</sequence>
<dbReference type="Gene3D" id="1.20.120.1370">
    <property type="entry name" value="Regulator of RNA polymerase sigma(70) subunit, domain 4"/>
    <property type="match status" value="1"/>
</dbReference>
<dbReference type="HOGENOM" id="CLU_142729_0_0_6"/>
<dbReference type="KEGG" id="tau:Tola_2594"/>
<gene>
    <name evidence="4" type="ordered locus">Tola_2594</name>
</gene>
<keyword evidence="5" id="KW-1185">Reference proteome</keyword>
<dbReference type="InterPro" id="IPR038309">
    <property type="entry name" value="Rsd/AlgQ_sf"/>
</dbReference>
<evidence type="ECO:0000313" key="4">
    <source>
        <dbReference type="EMBL" id="ACQ94188.1"/>
    </source>
</evidence>
<dbReference type="PIRSF" id="PIRSF016548">
    <property type="entry name" value="Rsd_AlgQ"/>
    <property type="match status" value="1"/>
</dbReference>
<evidence type="ECO:0000256" key="1">
    <source>
        <dbReference type="ARBA" id="ARBA00023015"/>
    </source>
</evidence>
<evidence type="ECO:0000256" key="3">
    <source>
        <dbReference type="RuleBase" id="RU004409"/>
    </source>
</evidence>
<dbReference type="NCBIfam" id="NF008723">
    <property type="entry name" value="PRK11718.1"/>
    <property type="match status" value="1"/>
</dbReference>
<dbReference type="OrthoDB" id="5567237at2"/>
<evidence type="ECO:0000256" key="2">
    <source>
        <dbReference type="ARBA" id="ARBA00023163"/>
    </source>
</evidence>
<keyword evidence="2 3" id="KW-0804">Transcription</keyword>
<name>C4LAY5_TOLAT</name>
<dbReference type="Pfam" id="PF04353">
    <property type="entry name" value="Rsd_AlgQ"/>
    <property type="match status" value="1"/>
</dbReference>
<keyword evidence="1 3" id="KW-0805">Transcription regulation</keyword>
<dbReference type="RefSeq" id="WP_015879637.1">
    <property type="nucleotide sequence ID" value="NC_012691.1"/>
</dbReference>
<protein>
    <submittedName>
        <fullName evidence="4">Regulator of RpoD, Rsd/AlgQ</fullName>
    </submittedName>
</protein>
<reference evidence="4 5" key="2">
    <citation type="journal article" date="2011" name="Stand. Genomic Sci.">
        <title>Complete genome sequence of Tolumonas auensis type strain (TA 4).</title>
        <authorList>
            <person name="Chertkov O."/>
            <person name="Copeland A."/>
            <person name="Lucas S."/>
            <person name="Lapidus A."/>
            <person name="Berry K.W."/>
            <person name="Detter J.C."/>
            <person name="Del Rio T.G."/>
            <person name="Hammon N."/>
            <person name="Dalin E."/>
            <person name="Tice H."/>
            <person name="Pitluck S."/>
            <person name="Richardson P."/>
            <person name="Bruce D."/>
            <person name="Goodwin L."/>
            <person name="Han C."/>
            <person name="Tapia R."/>
            <person name="Saunders E."/>
            <person name="Schmutz J."/>
            <person name="Brettin T."/>
            <person name="Larimer F."/>
            <person name="Land M."/>
            <person name="Hauser L."/>
            <person name="Spring S."/>
            <person name="Rohde M."/>
            <person name="Kyrpides N.C."/>
            <person name="Ivanova N."/>
            <person name="Goker M."/>
            <person name="Beller H.R."/>
            <person name="Klenk H.P."/>
            <person name="Woyke T."/>
        </authorList>
    </citation>
    <scope>NUCLEOTIDE SEQUENCE [LARGE SCALE GENOMIC DNA]</scope>
    <source>
        <strain evidence="5">DSM 9187 / TA4</strain>
    </source>
</reference>
<reference evidence="5" key="1">
    <citation type="submission" date="2009-05" db="EMBL/GenBank/DDBJ databases">
        <title>Complete sequence of Tolumonas auensis DSM 9187.</title>
        <authorList>
            <consortium name="US DOE Joint Genome Institute"/>
            <person name="Lucas S."/>
            <person name="Copeland A."/>
            <person name="Lapidus A."/>
            <person name="Glavina del Rio T."/>
            <person name="Tice H."/>
            <person name="Bruce D."/>
            <person name="Goodwin L."/>
            <person name="Pitluck S."/>
            <person name="Chertkov O."/>
            <person name="Brettin T."/>
            <person name="Detter J.C."/>
            <person name="Han C."/>
            <person name="Larimer F."/>
            <person name="Land M."/>
            <person name="Hauser L."/>
            <person name="Kyrpides N."/>
            <person name="Mikhailova N."/>
            <person name="Spring S."/>
            <person name="Beller H."/>
        </authorList>
    </citation>
    <scope>NUCLEOTIDE SEQUENCE [LARGE SCALE GENOMIC DNA]</scope>
    <source>
        <strain evidence="5">DSM 9187 / TA4</strain>
    </source>
</reference>
<organism evidence="4 5">
    <name type="scientific">Tolumonas auensis (strain DSM 9187 / NBRC 110442 / TA 4)</name>
    <dbReference type="NCBI Taxonomy" id="595494"/>
    <lineage>
        <taxon>Bacteria</taxon>
        <taxon>Pseudomonadati</taxon>
        <taxon>Pseudomonadota</taxon>
        <taxon>Gammaproteobacteria</taxon>
        <taxon>Aeromonadales</taxon>
        <taxon>Aeromonadaceae</taxon>
        <taxon>Tolumonas</taxon>
    </lineage>
</organism>
<accession>C4LAY5</accession>
<dbReference type="Proteomes" id="UP000009073">
    <property type="component" value="Chromosome"/>
</dbReference>
<dbReference type="EMBL" id="CP001616">
    <property type="protein sequence ID" value="ACQ94188.1"/>
    <property type="molecule type" value="Genomic_DNA"/>
</dbReference>
<proteinExistence type="inferred from homology"/>
<dbReference type="STRING" id="595494.Tola_2594"/>
<comment type="similarity">
    <text evidence="3">Belongs to the Rsd/AlgQ family.</text>
</comment>
<dbReference type="GO" id="GO:0006355">
    <property type="term" value="P:regulation of DNA-templated transcription"/>
    <property type="evidence" value="ECO:0007669"/>
    <property type="project" value="InterPro"/>
</dbReference>